<proteinExistence type="predicted"/>
<evidence type="ECO:0000256" key="1">
    <source>
        <dbReference type="SAM" id="Phobius"/>
    </source>
</evidence>
<dbReference type="GO" id="GO:0010105">
    <property type="term" value="P:negative regulation of ethylene-activated signaling pathway"/>
    <property type="evidence" value="ECO:0007669"/>
    <property type="project" value="InterPro"/>
</dbReference>
<sequence>MSKLIEKAQNNASAYEKRSEYCDRDMAKSDLNIATQLDPLRTYPYRYRAAGERNSPHPNFLHSGKFTSHSFQHNQGIHSLILAIFVFPLLNLPLPVLMDDHKEAEVIA</sequence>
<keyword evidence="1" id="KW-0472">Membrane</keyword>
<keyword evidence="3" id="KW-1185">Reference proteome</keyword>
<feature type="transmembrane region" description="Helical" evidence="1">
    <location>
        <begin position="80"/>
        <end position="98"/>
    </location>
</feature>
<gene>
    <name evidence="2" type="ORF">SAY87_012237</name>
</gene>
<dbReference type="PANTHER" id="PTHR44203">
    <property type="entry name" value="ETO1-RELATED"/>
    <property type="match status" value="1"/>
</dbReference>
<dbReference type="PANTHER" id="PTHR44203:SF8">
    <property type="entry name" value="ETHYLENE-OVERPRODUCTION PROTEIN 1"/>
    <property type="match status" value="1"/>
</dbReference>
<reference evidence="2 3" key="1">
    <citation type="journal article" date="2023" name="Hortic Res">
        <title>Pangenome of water caltrop reveals structural variations and asymmetric subgenome divergence after allopolyploidization.</title>
        <authorList>
            <person name="Zhang X."/>
            <person name="Chen Y."/>
            <person name="Wang L."/>
            <person name="Yuan Y."/>
            <person name="Fang M."/>
            <person name="Shi L."/>
            <person name="Lu R."/>
            <person name="Comes H.P."/>
            <person name="Ma Y."/>
            <person name="Chen Y."/>
            <person name="Huang G."/>
            <person name="Zhou Y."/>
            <person name="Zheng Z."/>
            <person name="Qiu Y."/>
        </authorList>
    </citation>
    <scope>NUCLEOTIDE SEQUENCE [LARGE SCALE GENOMIC DNA]</scope>
    <source>
        <tissue evidence="2">Roots</tissue>
    </source>
</reference>
<accession>A0AAN7GGY5</accession>
<comment type="caution">
    <text evidence="2">The sequence shown here is derived from an EMBL/GenBank/DDBJ whole genome shotgun (WGS) entry which is preliminary data.</text>
</comment>
<dbReference type="EMBL" id="JAXIOK010000021">
    <property type="protein sequence ID" value="KAK4745925.1"/>
    <property type="molecule type" value="Genomic_DNA"/>
</dbReference>
<dbReference type="AlphaFoldDB" id="A0AAN7GGY5"/>
<dbReference type="Proteomes" id="UP001345219">
    <property type="component" value="Chromosome 10"/>
</dbReference>
<dbReference type="InterPro" id="IPR044631">
    <property type="entry name" value="ETO1-like"/>
</dbReference>
<organism evidence="2 3">
    <name type="scientific">Trapa incisa</name>
    <dbReference type="NCBI Taxonomy" id="236973"/>
    <lineage>
        <taxon>Eukaryota</taxon>
        <taxon>Viridiplantae</taxon>
        <taxon>Streptophyta</taxon>
        <taxon>Embryophyta</taxon>
        <taxon>Tracheophyta</taxon>
        <taxon>Spermatophyta</taxon>
        <taxon>Magnoliopsida</taxon>
        <taxon>eudicotyledons</taxon>
        <taxon>Gunneridae</taxon>
        <taxon>Pentapetalae</taxon>
        <taxon>rosids</taxon>
        <taxon>malvids</taxon>
        <taxon>Myrtales</taxon>
        <taxon>Lythraceae</taxon>
        <taxon>Trapa</taxon>
    </lineage>
</organism>
<evidence type="ECO:0000313" key="2">
    <source>
        <dbReference type="EMBL" id="KAK4745925.1"/>
    </source>
</evidence>
<keyword evidence="1" id="KW-0812">Transmembrane</keyword>
<protein>
    <submittedName>
        <fullName evidence="2">Uncharacterized protein</fullName>
    </submittedName>
</protein>
<name>A0AAN7GGY5_9MYRT</name>
<evidence type="ECO:0000313" key="3">
    <source>
        <dbReference type="Proteomes" id="UP001345219"/>
    </source>
</evidence>
<keyword evidence="1" id="KW-1133">Transmembrane helix</keyword>